<feature type="compositionally biased region" description="Polar residues" evidence="1">
    <location>
        <begin position="56"/>
        <end position="65"/>
    </location>
</feature>
<feature type="compositionally biased region" description="Basic and acidic residues" evidence="1">
    <location>
        <begin position="66"/>
        <end position="79"/>
    </location>
</feature>
<keyword evidence="3" id="KW-1185">Reference proteome</keyword>
<feature type="region of interest" description="Disordered" evidence="1">
    <location>
        <begin position="53"/>
        <end position="92"/>
    </location>
</feature>
<gene>
    <name evidence="2" type="ORF">F511_42715</name>
</gene>
<proteinExistence type="predicted"/>
<reference evidence="2 3" key="1">
    <citation type="journal article" date="2015" name="Proc. Natl. Acad. Sci. U.S.A.">
        <title>The resurrection genome of Boea hygrometrica: A blueprint for survival of dehydration.</title>
        <authorList>
            <person name="Xiao L."/>
            <person name="Yang G."/>
            <person name="Zhang L."/>
            <person name="Yang X."/>
            <person name="Zhao S."/>
            <person name="Ji Z."/>
            <person name="Zhou Q."/>
            <person name="Hu M."/>
            <person name="Wang Y."/>
            <person name="Chen M."/>
            <person name="Xu Y."/>
            <person name="Jin H."/>
            <person name="Xiao X."/>
            <person name="Hu G."/>
            <person name="Bao F."/>
            <person name="Hu Y."/>
            <person name="Wan P."/>
            <person name="Li L."/>
            <person name="Deng X."/>
            <person name="Kuang T."/>
            <person name="Xiang C."/>
            <person name="Zhu J.K."/>
            <person name="Oliver M.J."/>
            <person name="He Y."/>
        </authorList>
    </citation>
    <scope>NUCLEOTIDE SEQUENCE [LARGE SCALE GENOMIC DNA]</scope>
    <source>
        <strain evidence="3">cv. XS01</strain>
    </source>
</reference>
<dbReference type="Proteomes" id="UP000250235">
    <property type="component" value="Unassembled WGS sequence"/>
</dbReference>
<name>A0A2Z7A6S6_9LAMI</name>
<dbReference type="AlphaFoldDB" id="A0A2Z7A6S6"/>
<sequence>MPNCTDSSDYYPRNYVQLGSVFRGEYHASKSPTSIRLYASPSLNYEITENRGENLAQDTHQSRSNLRWEKCPQRIERRAKSPARSKAFISST</sequence>
<organism evidence="2 3">
    <name type="scientific">Dorcoceras hygrometricum</name>
    <dbReference type="NCBI Taxonomy" id="472368"/>
    <lineage>
        <taxon>Eukaryota</taxon>
        <taxon>Viridiplantae</taxon>
        <taxon>Streptophyta</taxon>
        <taxon>Embryophyta</taxon>
        <taxon>Tracheophyta</taxon>
        <taxon>Spermatophyta</taxon>
        <taxon>Magnoliopsida</taxon>
        <taxon>eudicotyledons</taxon>
        <taxon>Gunneridae</taxon>
        <taxon>Pentapetalae</taxon>
        <taxon>asterids</taxon>
        <taxon>lamiids</taxon>
        <taxon>Lamiales</taxon>
        <taxon>Gesneriaceae</taxon>
        <taxon>Didymocarpoideae</taxon>
        <taxon>Trichosporeae</taxon>
        <taxon>Loxocarpinae</taxon>
        <taxon>Dorcoceras</taxon>
    </lineage>
</organism>
<evidence type="ECO:0000256" key="1">
    <source>
        <dbReference type="SAM" id="MobiDB-lite"/>
    </source>
</evidence>
<evidence type="ECO:0000313" key="3">
    <source>
        <dbReference type="Proteomes" id="UP000250235"/>
    </source>
</evidence>
<dbReference type="EMBL" id="KV020422">
    <property type="protein sequence ID" value="KZV14542.1"/>
    <property type="molecule type" value="Genomic_DNA"/>
</dbReference>
<evidence type="ECO:0000313" key="2">
    <source>
        <dbReference type="EMBL" id="KZV14542.1"/>
    </source>
</evidence>
<accession>A0A2Z7A6S6</accession>
<protein>
    <submittedName>
        <fullName evidence="2">Uncharacterized protein</fullName>
    </submittedName>
</protein>